<feature type="transmembrane region" description="Helical" evidence="2">
    <location>
        <begin position="213"/>
        <end position="231"/>
    </location>
</feature>
<keyword evidence="5" id="KW-1185">Reference proteome</keyword>
<organism evidence="4 5">
    <name type="scientific">Jaapia argillacea MUCL 33604</name>
    <dbReference type="NCBI Taxonomy" id="933084"/>
    <lineage>
        <taxon>Eukaryota</taxon>
        <taxon>Fungi</taxon>
        <taxon>Dikarya</taxon>
        <taxon>Basidiomycota</taxon>
        <taxon>Agaricomycotina</taxon>
        <taxon>Agaricomycetes</taxon>
        <taxon>Agaricomycetidae</taxon>
        <taxon>Jaapiales</taxon>
        <taxon>Jaapiaceae</taxon>
        <taxon>Jaapia</taxon>
    </lineage>
</organism>
<gene>
    <name evidence="4" type="ORF">JAAARDRAFT_211476</name>
</gene>
<feature type="transmembrane region" description="Helical" evidence="2">
    <location>
        <begin position="49"/>
        <end position="71"/>
    </location>
</feature>
<dbReference type="OrthoDB" id="3357304at2759"/>
<feature type="compositionally biased region" description="Acidic residues" evidence="1">
    <location>
        <begin position="484"/>
        <end position="500"/>
    </location>
</feature>
<dbReference type="EMBL" id="KL197754">
    <property type="protein sequence ID" value="KDQ50911.1"/>
    <property type="molecule type" value="Genomic_DNA"/>
</dbReference>
<accession>A0A067PKD0</accession>
<dbReference type="HOGENOM" id="CLU_016579_1_1_1"/>
<feature type="region of interest" description="Disordered" evidence="1">
    <location>
        <begin position="471"/>
        <end position="539"/>
    </location>
</feature>
<feature type="region of interest" description="Disordered" evidence="1">
    <location>
        <begin position="345"/>
        <end position="397"/>
    </location>
</feature>
<protein>
    <submittedName>
        <fullName evidence="4">Uncharacterized protein</fullName>
    </submittedName>
</protein>
<evidence type="ECO:0000313" key="5">
    <source>
        <dbReference type="Proteomes" id="UP000027265"/>
    </source>
</evidence>
<feature type="transmembrane region" description="Helical" evidence="2">
    <location>
        <begin position="276"/>
        <end position="299"/>
    </location>
</feature>
<evidence type="ECO:0000256" key="2">
    <source>
        <dbReference type="SAM" id="Phobius"/>
    </source>
</evidence>
<dbReference type="AlphaFoldDB" id="A0A067PKD0"/>
<keyword evidence="3" id="KW-0732">Signal</keyword>
<keyword evidence="2" id="KW-1133">Transmembrane helix</keyword>
<evidence type="ECO:0000256" key="1">
    <source>
        <dbReference type="SAM" id="MobiDB-lite"/>
    </source>
</evidence>
<dbReference type="STRING" id="933084.A0A067PKD0"/>
<evidence type="ECO:0000313" key="4">
    <source>
        <dbReference type="EMBL" id="KDQ50911.1"/>
    </source>
</evidence>
<feature type="transmembrane region" description="Helical" evidence="2">
    <location>
        <begin position="243"/>
        <end position="264"/>
    </location>
</feature>
<evidence type="ECO:0000256" key="3">
    <source>
        <dbReference type="SAM" id="SignalP"/>
    </source>
</evidence>
<dbReference type="Proteomes" id="UP000027265">
    <property type="component" value="Unassembled WGS sequence"/>
</dbReference>
<feature type="chain" id="PRO_5001643205" evidence="3">
    <location>
        <begin position="20"/>
        <end position="557"/>
    </location>
</feature>
<dbReference type="InParanoid" id="A0A067PKD0"/>
<feature type="compositionally biased region" description="Basic and acidic residues" evidence="1">
    <location>
        <begin position="357"/>
        <end position="368"/>
    </location>
</feature>
<sequence>MTYAATLLVLFSFFQHVLCQNNSANSSDVAYDYNPILAFRPPFARSLPVQILITGVIFTLVSVLLIQLIFTSQYHWALAPVNFVLQISAVATLLISQIAILHLIFTTTMKESQEWPFMLSYISVDIPPLDDTTGWTDAELGAWLVMNATTSGLIQITHIQFLTLLYPSHLEKYMILALLGPIAIVNAAMQLIPMSDNVKLVSIADSITNVCNATLSLLFTAALFIWGFLINRHQAWRTDGGTAVFGVGAIILALASTGLTLAYIPNKDQYDWLPGLMWAVMLWQSFLGWWWWVGAGMPVGEIDELLRREEKRKQKRVVKLQKKKVREEKSKMFFQGVTGVFGSRRRANASTPTANQDRSESDGRDETLPRSSSVPDENEGNPTRRVRGQASSLSIDPTTNTSLVMLPWRYIHDWYLGLRHAHLTATRRQAFETNARKLQVYGSSGSADPDGAVPPQDGVVGWGLGSYGVRRRGVDGDGGRDADGDADVDGSDDEEIEMDEIVGAATGRDNRVNGGQSFRTRTPGEEEGDGGPESASSSMWWWGPLRRWRLQDSTVYQ</sequence>
<name>A0A067PKD0_9AGAM</name>
<feature type="signal peptide" evidence="3">
    <location>
        <begin position="1"/>
        <end position="19"/>
    </location>
</feature>
<proteinExistence type="predicted"/>
<keyword evidence="2" id="KW-0812">Transmembrane</keyword>
<feature type="transmembrane region" description="Helical" evidence="2">
    <location>
        <begin position="173"/>
        <end position="193"/>
    </location>
</feature>
<feature type="transmembrane region" description="Helical" evidence="2">
    <location>
        <begin position="83"/>
        <end position="105"/>
    </location>
</feature>
<feature type="compositionally biased region" description="Basic and acidic residues" evidence="1">
    <location>
        <begin position="472"/>
        <end position="483"/>
    </location>
</feature>
<keyword evidence="2" id="KW-0472">Membrane</keyword>
<reference evidence="5" key="1">
    <citation type="journal article" date="2014" name="Proc. Natl. Acad. Sci. U.S.A.">
        <title>Extensive sampling of basidiomycete genomes demonstrates inadequacy of the white-rot/brown-rot paradigm for wood decay fungi.</title>
        <authorList>
            <person name="Riley R."/>
            <person name="Salamov A.A."/>
            <person name="Brown D.W."/>
            <person name="Nagy L.G."/>
            <person name="Floudas D."/>
            <person name="Held B.W."/>
            <person name="Levasseur A."/>
            <person name="Lombard V."/>
            <person name="Morin E."/>
            <person name="Otillar R."/>
            <person name="Lindquist E.A."/>
            <person name="Sun H."/>
            <person name="LaButti K.M."/>
            <person name="Schmutz J."/>
            <person name="Jabbour D."/>
            <person name="Luo H."/>
            <person name="Baker S.E."/>
            <person name="Pisabarro A.G."/>
            <person name="Walton J.D."/>
            <person name="Blanchette R.A."/>
            <person name="Henrissat B."/>
            <person name="Martin F."/>
            <person name="Cullen D."/>
            <person name="Hibbett D.S."/>
            <person name="Grigoriev I.V."/>
        </authorList>
    </citation>
    <scope>NUCLEOTIDE SEQUENCE [LARGE SCALE GENOMIC DNA]</scope>
    <source>
        <strain evidence="5">MUCL 33604</strain>
    </source>
</reference>